<protein>
    <submittedName>
        <fullName evidence="2">Uncharacterized protein</fullName>
    </submittedName>
</protein>
<dbReference type="Proteomes" id="UP000001056">
    <property type="component" value="Unassembled WGS sequence"/>
</dbReference>
<proteinExistence type="predicted"/>
<dbReference type="GeneID" id="4397079"/>
<dbReference type="VEuPathDB" id="FungiDB:CHGG_10591"/>
<evidence type="ECO:0000256" key="1">
    <source>
        <dbReference type="SAM" id="MobiDB-lite"/>
    </source>
</evidence>
<dbReference type="RefSeq" id="XP_001228518.1">
    <property type="nucleotide sequence ID" value="XM_001228517.1"/>
</dbReference>
<accession>Q2GN63</accession>
<dbReference type="OrthoDB" id="4555951at2759"/>
<keyword evidence="3" id="KW-1185">Reference proteome</keyword>
<organism evidence="2 3">
    <name type="scientific">Chaetomium globosum (strain ATCC 6205 / CBS 148.51 / DSM 1962 / NBRC 6347 / NRRL 1970)</name>
    <name type="common">Soil fungus</name>
    <dbReference type="NCBI Taxonomy" id="306901"/>
    <lineage>
        <taxon>Eukaryota</taxon>
        <taxon>Fungi</taxon>
        <taxon>Dikarya</taxon>
        <taxon>Ascomycota</taxon>
        <taxon>Pezizomycotina</taxon>
        <taxon>Sordariomycetes</taxon>
        <taxon>Sordariomycetidae</taxon>
        <taxon>Sordariales</taxon>
        <taxon>Chaetomiaceae</taxon>
        <taxon>Chaetomium</taxon>
    </lineage>
</organism>
<evidence type="ECO:0000313" key="3">
    <source>
        <dbReference type="Proteomes" id="UP000001056"/>
    </source>
</evidence>
<reference evidence="3" key="1">
    <citation type="journal article" date="2015" name="Genome Announc.">
        <title>Draft genome sequence of the cellulolytic fungus Chaetomium globosum.</title>
        <authorList>
            <person name="Cuomo C.A."/>
            <person name="Untereiner W.A."/>
            <person name="Ma L.-J."/>
            <person name="Grabherr M."/>
            <person name="Birren B.W."/>
        </authorList>
    </citation>
    <scope>NUCLEOTIDE SEQUENCE [LARGE SCALE GENOMIC DNA]</scope>
    <source>
        <strain evidence="3">ATCC 6205 / CBS 148.51 / DSM 1962 / NBRC 6347 / NRRL 1970</strain>
    </source>
</reference>
<name>Q2GN63_CHAGB</name>
<gene>
    <name evidence="2" type="ORF">CHGG_10591</name>
</gene>
<dbReference type="EMBL" id="CH408035">
    <property type="protein sequence ID" value="EAQ84187.1"/>
    <property type="molecule type" value="Genomic_DNA"/>
</dbReference>
<dbReference type="AlphaFoldDB" id="Q2GN63"/>
<feature type="region of interest" description="Disordered" evidence="1">
    <location>
        <begin position="1"/>
        <end position="27"/>
    </location>
</feature>
<dbReference type="InParanoid" id="Q2GN63"/>
<dbReference type="HOGENOM" id="CLU_2849506_0_0_1"/>
<evidence type="ECO:0000313" key="2">
    <source>
        <dbReference type="EMBL" id="EAQ84187.1"/>
    </source>
</evidence>
<sequence length="65" mass="7202">MPNAGRCTASMTNPKHTQWAKANPGNKLNPHMKRVECGCNAFVAKNAAEPDKKCTCNHDNKNHLR</sequence>